<feature type="non-terminal residue" evidence="1">
    <location>
        <position position="267"/>
    </location>
</feature>
<evidence type="ECO:0000313" key="1">
    <source>
        <dbReference type="EMBL" id="KAG9991109.1"/>
    </source>
</evidence>
<protein>
    <recommendedName>
        <fullName evidence="3">F-box domain-containing protein</fullName>
    </recommendedName>
</protein>
<gene>
    <name evidence="1" type="ORF">KCU98_g625</name>
</gene>
<organism evidence="1 2">
    <name type="scientific">Aureobasidium melanogenum</name>
    <name type="common">Aureobasidium pullulans var. melanogenum</name>
    <dbReference type="NCBI Taxonomy" id="46634"/>
    <lineage>
        <taxon>Eukaryota</taxon>
        <taxon>Fungi</taxon>
        <taxon>Dikarya</taxon>
        <taxon>Ascomycota</taxon>
        <taxon>Pezizomycotina</taxon>
        <taxon>Dothideomycetes</taxon>
        <taxon>Dothideomycetidae</taxon>
        <taxon>Dothideales</taxon>
        <taxon>Saccotheciaceae</taxon>
        <taxon>Aureobasidium</taxon>
    </lineage>
</organism>
<reference evidence="1" key="1">
    <citation type="journal article" date="2021" name="J Fungi (Basel)">
        <title>Virulence traits and population genomics of the black yeast Aureobasidium melanogenum.</title>
        <authorList>
            <person name="Cernosa A."/>
            <person name="Sun X."/>
            <person name="Gostincar C."/>
            <person name="Fang C."/>
            <person name="Gunde-Cimerman N."/>
            <person name="Song Z."/>
        </authorList>
    </citation>
    <scope>NUCLEOTIDE SEQUENCE</scope>
    <source>
        <strain evidence="1">EXF-9298</strain>
    </source>
</reference>
<keyword evidence="2" id="KW-1185">Reference proteome</keyword>
<comment type="caution">
    <text evidence="1">The sequence shown here is derived from an EMBL/GenBank/DDBJ whole genome shotgun (WGS) entry which is preliminary data.</text>
</comment>
<reference evidence="1" key="2">
    <citation type="submission" date="2021-08" db="EMBL/GenBank/DDBJ databases">
        <authorList>
            <person name="Gostincar C."/>
            <person name="Sun X."/>
            <person name="Song Z."/>
            <person name="Gunde-Cimerman N."/>
        </authorList>
    </citation>
    <scope>NUCLEOTIDE SEQUENCE</scope>
    <source>
        <strain evidence="1">EXF-9298</strain>
    </source>
</reference>
<dbReference type="Proteomes" id="UP000729357">
    <property type="component" value="Unassembled WGS sequence"/>
</dbReference>
<dbReference type="InterPro" id="IPR036047">
    <property type="entry name" value="F-box-like_dom_sf"/>
</dbReference>
<name>A0A9P8K2T5_AURME</name>
<evidence type="ECO:0000313" key="2">
    <source>
        <dbReference type="Proteomes" id="UP000729357"/>
    </source>
</evidence>
<accession>A0A9P8K2T5</accession>
<evidence type="ECO:0008006" key="3">
    <source>
        <dbReference type="Google" id="ProtNLM"/>
    </source>
</evidence>
<dbReference type="AlphaFoldDB" id="A0A9P8K2T5"/>
<dbReference type="SUPFAM" id="SSF81383">
    <property type="entry name" value="F-box domain"/>
    <property type="match status" value="1"/>
</dbReference>
<proteinExistence type="predicted"/>
<sequence length="267" mass="30426">MTNVLSHAAQRLKDAYHVLVRRLPMVTYQDKPAASPALLEPFPLLDLPNELLAMVVDDAGLSVKDLANLRLTCKLTKHFASSTLARCQFSCLHIQFTHDGFNCFKDLLNSDLGGHTRCACTSVVHTARCGCDEPNSHIKREYKKIKTSKLRDEYPQLEELQILGHNGPVRSWKKIVRAAVHLRSFYLEDFTKASDVEHTAVYRHTFDRNDELLLSIKSDTLEEVKLSNLHISAKILKQLLKRHHDTIATIIIWDCVLVDGKWCEMLD</sequence>
<dbReference type="EMBL" id="JAHFXS010000006">
    <property type="protein sequence ID" value="KAG9991109.1"/>
    <property type="molecule type" value="Genomic_DNA"/>
</dbReference>